<feature type="binding site" evidence="3">
    <location>
        <position position="206"/>
    </location>
    <ligand>
        <name>Cu cation</name>
        <dbReference type="ChEBI" id="CHEBI:23378"/>
    </ligand>
</feature>
<evidence type="ECO:0000256" key="4">
    <source>
        <dbReference type="PIRSR" id="PIRSR603782-2"/>
    </source>
</evidence>
<evidence type="ECO:0000313" key="6">
    <source>
        <dbReference type="EMBL" id="RRB03735.1"/>
    </source>
</evidence>
<evidence type="ECO:0000256" key="1">
    <source>
        <dbReference type="ARBA" id="ARBA00010996"/>
    </source>
</evidence>
<feature type="binding site" evidence="3">
    <location>
        <position position="210"/>
    </location>
    <ligand>
        <name>Cu cation</name>
        <dbReference type="ChEBI" id="CHEBI:23378"/>
    </ligand>
</feature>
<feature type="binding site" evidence="3">
    <location>
        <position position="296"/>
    </location>
    <ligand>
        <name>Cu cation</name>
        <dbReference type="ChEBI" id="CHEBI:23378"/>
    </ligand>
</feature>
<keyword evidence="2 3" id="KW-0186">Copper</keyword>
<dbReference type="SUPFAM" id="SSF52833">
    <property type="entry name" value="Thioredoxin-like"/>
    <property type="match status" value="1"/>
</dbReference>
<protein>
    <submittedName>
        <fullName evidence="6">SCO family protein</fullName>
    </submittedName>
</protein>
<dbReference type="InterPro" id="IPR036249">
    <property type="entry name" value="Thioredoxin-like_sf"/>
</dbReference>
<dbReference type="GO" id="GO:0046872">
    <property type="term" value="F:metal ion binding"/>
    <property type="evidence" value="ECO:0007669"/>
    <property type="project" value="UniProtKB-KW"/>
</dbReference>
<feature type="disulfide bond" description="Redox-active" evidence="4">
    <location>
        <begin position="206"/>
        <end position="210"/>
    </location>
</feature>
<comment type="similarity">
    <text evidence="1">Belongs to the SCO1/2 family.</text>
</comment>
<gene>
    <name evidence="6" type="ORF">EHT25_09355</name>
</gene>
<evidence type="ECO:0000259" key="5">
    <source>
        <dbReference type="PROSITE" id="PS51352"/>
    </source>
</evidence>
<sequence length="337" mass="37503">MTTPIRFFCTNTGTGGNTESRKSGISKGGYRRCDFLIREKKKADTSVIGKMAKSGLSTCLSGIYSMEFRKNGTPAGGFSNKRSIGRATNRGCNRFGMPTEQSSPITKPETAGITATSAAKIVNQFGKTIRFGLFLSSLLVTGCSKPDGVPYYHTPDFTPIWTTDQNRIDTLHTVLPFRFTDQSGETITENDVENSVYLTNFFFTACPSICPKMMETVRIVYQKYRGNPAVKFLSHSVTPERDSVSVLKKYAGRKGIDGQQWHLLTGKRKSINTIARLSYFIEKEQGFLNGSAQFLHTENLILVDQRGHIRGLYNGTVAVEADRIIQDIDLLLNEQNR</sequence>
<dbReference type="Proteomes" id="UP000271925">
    <property type="component" value="Unassembled WGS sequence"/>
</dbReference>
<dbReference type="EMBL" id="RQJO01000008">
    <property type="protein sequence ID" value="RRB03735.1"/>
    <property type="molecule type" value="Genomic_DNA"/>
</dbReference>
<name>A0A3P1BRL1_9BACT</name>
<dbReference type="PANTHER" id="PTHR12151:SF25">
    <property type="entry name" value="LINALOOL DEHYDRATASE_ISOMERASE DOMAIN-CONTAINING PROTEIN"/>
    <property type="match status" value="1"/>
</dbReference>
<dbReference type="AlphaFoldDB" id="A0A3P1BRL1"/>
<keyword evidence="3" id="KW-0479">Metal-binding</keyword>
<dbReference type="PROSITE" id="PS51352">
    <property type="entry name" value="THIOREDOXIN_2"/>
    <property type="match status" value="1"/>
</dbReference>
<organism evidence="6 7">
    <name type="scientific">Larkinella rosea</name>
    <dbReference type="NCBI Taxonomy" id="2025312"/>
    <lineage>
        <taxon>Bacteria</taxon>
        <taxon>Pseudomonadati</taxon>
        <taxon>Bacteroidota</taxon>
        <taxon>Cytophagia</taxon>
        <taxon>Cytophagales</taxon>
        <taxon>Spirosomataceae</taxon>
        <taxon>Larkinella</taxon>
    </lineage>
</organism>
<feature type="domain" description="Thioredoxin" evidence="5">
    <location>
        <begin position="168"/>
        <end position="333"/>
    </location>
</feature>
<reference evidence="6 7" key="1">
    <citation type="submission" date="2018-11" db="EMBL/GenBank/DDBJ databases">
        <authorList>
            <person name="Zhou Z."/>
            <person name="Wang G."/>
        </authorList>
    </citation>
    <scope>NUCLEOTIDE SEQUENCE [LARGE SCALE GENOMIC DNA]</scope>
    <source>
        <strain evidence="6 7">KCTC52004</strain>
    </source>
</reference>
<dbReference type="CDD" id="cd02968">
    <property type="entry name" value="SCO"/>
    <property type="match status" value="1"/>
</dbReference>
<keyword evidence="7" id="KW-1185">Reference proteome</keyword>
<proteinExistence type="inferred from homology"/>
<dbReference type="InterPro" id="IPR003782">
    <property type="entry name" value="SCO1/SenC"/>
</dbReference>
<dbReference type="InterPro" id="IPR013766">
    <property type="entry name" value="Thioredoxin_domain"/>
</dbReference>
<evidence type="ECO:0000256" key="3">
    <source>
        <dbReference type="PIRSR" id="PIRSR603782-1"/>
    </source>
</evidence>
<dbReference type="Gene3D" id="3.40.30.10">
    <property type="entry name" value="Glutaredoxin"/>
    <property type="match status" value="1"/>
</dbReference>
<evidence type="ECO:0000256" key="2">
    <source>
        <dbReference type="ARBA" id="ARBA00023008"/>
    </source>
</evidence>
<evidence type="ECO:0000313" key="7">
    <source>
        <dbReference type="Proteomes" id="UP000271925"/>
    </source>
</evidence>
<dbReference type="PANTHER" id="PTHR12151">
    <property type="entry name" value="ELECTRON TRANSPORT PROTIN SCO1/SENC FAMILY MEMBER"/>
    <property type="match status" value="1"/>
</dbReference>
<dbReference type="Pfam" id="PF02630">
    <property type="entry name" value="SCO1-SenC"/>
    <property type="match status" value="1"/>
</dbReference>
<keyword evidence="4" id="KW-1015">Disulfide bond</keyword>
<accession>A0A3P1BRL1</accession>
<comment type="caution">
    <text evidence="6">The sequence shown here is derived from an EMBL/GenBank/DDBJ whole genome shotgun (WGS) entry which is preliminary data.</text>
</comment>
<dbReference type="OrthoDB" id="9811998at2"/>